<feature type="transmembrane region" description="Helical" evidence="11">
    <location>
        <begin position="169"/>
        <end position="188"/>
    </location>
</feature>
<dbReference type="GO" id="GO:0005249">
    <property type="term" value="F:voltage-gated potassium channel activity"/>
    <property type="evidence" value="ECO:0007669"/>
    <property type="project" value="InterPro"/>
</dbReference>
<evidence type="ECO:0000259" key="12">
    <source>
        <dbReference type="Pfam" id="PF00520"/>
    </source>
</evidence>
<organism evidence="13 14">
    <name type="scientific">Methylobacter tundripaludum</name>
    <dbReference type="NCBI Taxonomy" id="173365"/>
    <lineage>
        <taxon>Bacteria</taxon>
        <taxon>Pseudomonadati</taxon>
        <taxon>Pseudomonadota</taxon>
        <taxon>Gammaproteobacteria</taxon>
        <taxon>Methylococcales</taxon>
        <taxon>Methylococcaceae</taxon>
        <taxon>Methylobacter</taxon>
    </lineage>
</organism>
<evidence type="ECO:0000256" key="2">
    <source>
        <dbReference type="ARBA" id="ARBA00022448"/>
    </source>
</evidence>
<comment type="subcellular location">
    <subcellularLocation>
        <location evidence="1">Membrane</location>
        <topology evidence="1">Multi-pass membrane protein</topology>
    </subcellularLocation>
</comment>
<keyword evidence="2" id="KW-0813">Transport</keyword>
<dbReference type="InterPro" id="IPR005821">
    <property type="entry name" value="Ion_trans_dom"/>
</dbReference>
<dbReference type="RefSeq" id="WP_104428014.1">
    <property type="nucleotide sequence ID" value="NZ_PTIZ01000002.1"/>
</dbReference>
<keyword evidence="10 13" id="KW-0407">Ion channel</keyword>
<dbReference type="EMBL" id="PTIZ01000002">
    <property type="protein sequence ID" value="PPK77331.1"/>
    <property type="molecule type" value="Genomic_DNA"/>
</dbReference>
<dbReference type="PANTHER" id="PTHR11537:SF254">
    <property type="entry name" value="POTASSIUM VOLTAGE-GATED CHANNEL PROTEIN SHAB"/>
    <property type="match status" value="1"/>
</dbReference>
<dbReference type="Gene3D" id="1.10.287.70">
    <property type="match status" value="1"/>
</dbReference>
<keyword evidence="6" id="KW-0630">Potassium</keyword>
<proteinExistence type="predicted"/>
<accession>A0A2S6HIW8</accession>
<dbReference type="Proteomes" id="UP000240010">
    <property type="component" value="Unassembled WGS sequence"/>
</dbReference>
<keyword evidence="5" id="KW-0631">Potassium channel</keyword>
<evidence type="ECO:0000256" key="1">
    <source>
        <dbReference type="ARBA" id="ARBA00004141"/>
    </source>
</evidence>
<feature type="transmembrane region" description="Helical" evidence="11">
    <location>
        <begin position="41"/>
        <end position="59"/>
    </location>
</feature>
<keyword evidence="3" id="KW-0633">Potassium transport</keyword>
<evidence type="ECO:0000256" key="4">
    <source>
        <dbReference type="ARBA" id="ARBA00022692"/>
    </source>
</evidence>
<reference evidence="13 14" key="1">
    <citation type="submission" date="2018-02" db="EMBL/GenBank/DDBJ databases">
        <title>Subsurface microbial communities from deep shales in Ohio and West Virginia, USA.</title>
        <authorList>
            <person name="Wrighton K."/>
        </authorList>
    </citation>
    <scope>NUCLEOTIDE SEQUENCE [LARGE SCALE GENOMIC DNA]</scope>
    <source>
        <strain evidence="13 14">OWC-DMM</strain>
    </source>
</reference>
<name>A0A2S6HIW8_9GAMM</name>
<keyword evidence="9 11" id="KW-0472">Membrane</keyword>
<evidence type="ECO:0000313" key="13">
    <source>
        <dbReference type="EMBL" id="PPK77331.1"/>
    </source>
</evidence>
<dbReference type="GO" id="GO:0008076">
    <property type="term" value="C:voltage-gated potassium channel complex"/>
    <property type="evidence" value="ECO:0007669"/>
    <property type="project" value="InterPro"/>
</dbReference>
<evidence type="ECO:0000256" key="3">
    <source>
        <dbReference type="ARBA" id="ARBA00022538"/>
    </source>
</evidence>
<comment type="caution">
    <text evidence="13">The sequence shown here is derived from an EMBL/GenBank/DDBJ whole genome shotgun (WGS) entry which is preliminary data.</text>
</comment>
<keyword evidence="4 11" id="KW-0812">Transmembrane</keyword>
<dbReference type="AlphaFoldDB" id="A0A2S6HIW8"/>
<feature type="transmembrane region" description="Helical" evidence="11">
    <location>
        <begin position="226"/>
        <end position="248"/>
    </location>
</feature>
<dbReference type="PANTHER" id="PTHR11537">
    <property type="entry name" value="VOLTAGE-GATED POTASSIUM CHANNEL"/>
    <property type="match status" value="1"/>
</dbReference>
<sequence>MRTQKAPTTTDPYYNNGETLSPWRESLNTVIFGSETPMGKAFDVVLSISIVLSVIVIMLDSVEAIQNRYAQALYIIEWLFTLLFTLEYGLRLISVRRPWLYFKSFFGLVDLISILPSYLILLFPGTQAMLAIRILRLLRVFRILKLSAYMDEAEVMMAALHKSSRKIMVFLYAVFMLVIVFGSLVYVVESREAGFTSIPRSVYWAIVTLTTVGYGDISPQTPLGQLLASTIMIMGYGIIAVPTGIYSAELIRTYTAGKVRNDACPACGQTGHDFDADYCKHCGHTLED</sequence>
<evidence type="ECO:0000256" key="9">
    <source>
        <dbReference type="ARBA" id="ARBA00023136"/>
    </source>
</evidence>
<dbReference type="Pfam" id="PF00520">
    <property type="entry name" value="Ion_trans"/>
    <property type="match status" value="1"/>
</dbReference>
<dbReference type="PRINTS" id="PR00169">
    <property type="entry name" value="KCHANNEL"/>
</dbReference>
<evidence type="ECO:0000256" key="10">
    <source>
        <dbReference type="ARBA" id="ARBA00023303"/>
    </source>
</evidence>
<keyword evidence="8" id="KW-0406">Ion transport</keyword>
<feature type="domain" description="Ion transport" evidence="12">
    <location>
        <begin position="40"/>
        <end position="245"/>
    </location>
</feature>
<evidence type="ECO:0000256" key="11">
    <source>
        <dbReference type="SAM" id="Phobius"/>
    </source>
</evidence>
<dbReference type="GO" id="GO:0001508">
    <property type="term" value="P:action potential"/>
    <property type="evidence" value="ECO:0007669"/>
    <property type="project" value="TreeGrafter"/>
</dbReference>
<evidence type="ECO:0000256" key="8">
    <source>
        <dbReference type="ARBA" id="ARBA00023065"/>
    </source>
</evidence>
<evidence type="ECO:0000313" key="14">
    <source>
        <dbReference type="Proteomes" id="UP000240010"/>
    </source>
</evidence>
<evidence type="ECO:0000256" key="5">
    <source>
        <dbReference type="ARBA" id="ARBA00022826"/>
    </source>
</evidence>
<gene>
    <name evidence="13" type="ORF">B0F87_102443</name>
</gene>
<protein>
    <submittedName>
        <fullName evidence="13">Voltage-gated potassium channel</fullName>
    </submittedName>
</protein>
<evidence type="ECO:0000256" key="7">
    <source>
        <dbReference type="ARBA" id="ARBA00022989"/>
    </source>
</evidence>
<keyword evidence="7 11" id="KW-1133">Transmembrane helix</keyword>
<feature type="transmembrane region" description="Helical" evidence="11">
    <location>
        <begin position="71"/>
        <end position="93"/>
    </location>
</feature>
<evidence type="ECO:0000256" key="6">
    <source>
        <dbReference type="ARBA" id="ARBA00022958"/>
    </source>
</evidence>
<dbReference type="InterPro" id="IPR028325">
    <property type="entry name" value="VG_K_chnl"/>
</dbReference>
<feature type="transmembrane region" description="Helical" evidence="11">
    <location>
        <begin position="105"/>
        <end position="124"/>
    </location>
</feature>
<dbReference type="SUPFAM" id="SSF81324">
    <property type="entry name" value="Voltage-gated potassium channels"/>
    <property type="match status" value="1"/>
</dbReference>